<dbReference type="Gene3D" id="1.10.8.60">
    <property type="match status" value="1"/>
</dbReference>
<dbReference type="PANTHER" id="PTHR10763:SF26">
    <property type="entry name" value="CELL DIVISION CONTROL PROTEIN 6 HOMOLOG"/>
    <property type="match status" value="1"/>
</dbReference>
<dbReference type="SUPFAM" id="SSF46785">
    <property type="entry name" value="Winged helix' DNA-binding domain"/>
    <property type="match status" value="1"/>
</dbReference>
<keyword evidence="2" id="KW-0235">DNA replication</keyword>
<dbReference type="GO" id="GO:0005634">
    <property type="term" value="C:nucleus"/>
    <property type="evidence" value="ECO:0007669"/>
    <property type="project" value="TreeGrafter"/>
</dbReference>
<dbReference type="InterPro" id="IPR015163">
    <property type="entry name" value="Cdc6_C"/>
</dbReference>
<protein>
    <submittedName>
        <fullName evidence="6">AAA domain-containing protein</fullName>
    </submittedName>
</protein>
<comment type="similarity">
    <text evidence="1">Belongs to the CDC6/cdc18 family.</text>
</comment>
<dbReference type="AlphaFoldDB" id="A0A7E4ZU28"/>
<reference evidence="5" key="1">
    <citation type="journal article" date="2013" name="Genetics">
        <title>The draft genome and transcriptome of Panagrellus redivivus are shaped by the harsh demands of a free-living lifestyle.</title>
        <authorList>
            <person name="Srinivasan J."/>
            <person name="Dillman A.R."/>
            <person name="Macchietto M.G."/>
            <person name="Heikkinen L."/>
            <person name="Lakso M."/>
            <person name="Fracchia K.M."/>
            <person name="Antoshechkin I."/>
            <person name="Mortazavi A."/>
            <person name="Wong G."/>
            <person name="Sternberg P.W."/>
        </authorList>
    </citation>
    <scope>NUCLEOTIDE SEQUENCE [LARGE SCALE GENOMIC DNA]</scope>
    <source>
        <strain evidence="5">MT8872</strain>
    </source>
</reference>
<evidence type="ECO:0000256" key="3">
    <source>
        <dbReference type="SAM" id="MobiDB-lite"/>
    </source>
</evidence>
<dbReference type="GO" id="GO:0033314">
    <property type="term" value="P:mitotic DNA replication checkpoint signaling"/>
    <property type="evidence" value="ECO:0007669"/>
    <property type="project" value="TreeGrafter"/>
</dbReference>
<evidence type="ECO:0000259" key="4">
    <source>
        <dbReference type="SMART" id="SM00382"/>
    </source>
</evidence>
<dbReference type="Pfam" id="PF09079">
    <property type="entry name" value="WHD_Cdc6"/>
    <property type="match status" value="1"/>
</dbReference>
<dbReference type="InterPro" id="IPR036388">
    <property type="entry name" value="WH-like_DNA-bd_sf"/>
</dbReference>
<dbReference type="InterPro" id="IPR050311">
    <property type="entry name" value="ORC1/CDC6"/>
</dbReference>
<dbReference type="GO" id="GO:0006270">
    <property type="term" value="P:DNA replication initiation"/>
    <property type="evidence" value="ECO:0007669"/>
    <property type="project" value="TreeGrafter"/>
</dbReference>
<dbReference type="GO" id="GO:0005524">
    <property type="term" value="F:ATP binding"/>
    <property type="evidence" value="ECO:0007669"/>
    <property type="project" value="InterPro"/>
</dbReference>
<keyword evidence="5" id="KW-1185">Reference proteome</keyword>
<sequence length="383" mass="42586">MLTGRESESAALFMLLDDGLKAKKPISAYVSGEPGTGKTLTTKAVLKSLKVKHQFDYVYISCVATNKKADVEKKILNDLDVKNVKTATCAIQLHKLFNSHAKPIVILLDEVDHLVVRRNALLCSVFKWPEQYKGRVVVIGIANSLDLTKRQLPQLQAAGFEPTVFSFRPYTKDQIVSIVKEYLSKNPETTTLDDRSIDLCARKVSSQTGDIRTALNVTAKVLREIQDEEEEREAEESENRRSPPPGNLRAKPTGLSTPKKNSMKAVIRVFNEVQSSPASRSELPYHSKVLLGTLMRLVCNTKTMATTRIKLMAGYEKVCQQLKITAMTGNDRLNMLDNLETYSIIKRTGTKAAEKITFIDEVGQARAKICDAALIASIDELTL</sequence>
<accession>A0A7E4ZU28</accession>
<evidence type="ECO:0000256" key="2">
    <source>
        <dbReference type="ARBA" id="ARBA00022705"/>
    </source>
</evidence>
<dbReference type="SUPFAM" id="SSF52540">
    <property type="entry name" value="P-loop containing nucleoside triphosphate hydrolases"/>
    <property type="match status" value="1"/>
</dbReference>
<dbReference type="PANTHER" id="PTHR10763">
    <property type="entry name" value="CELL DIVISION CONTROL PROTEIN 6-RELATED"/>
    <property type="match status" value="1"/>
</dbReference>
<dbReference type="SMART" id="SM00382">
    <property type="entry name" value="AAA"/>
    <property type="match status" value="1"/>
</dbReference>
<dbReference type="Gene3D" id="3.40.50.300">
    <property type="entry name" value="P-loop containing nucleotide triphosphate hydrolases"/>
    <property type="match status" value="1"/>
</dbReference>
<dbReference type="InterPro" id="IPR027417">
    <property type="entry name" value="P-loop_NTPase"/>
</dbReference>
<feature type="compositionally biased region" description="Acidic residues" evidence="3">
    <location>
        <begin position="226"/>
        <end position="236"/>
    </location>
</feature>
<dbReference type="Proteomes" id="UP000492821">
    <property type="component" value="Unassembled WGS sequence"/>
</dbReference>
<dbReference type="CDD" id="cd00009">
    <property type="entry name" value="AAA"/>
    <property type="match status" value="1"/>
</dbReference>
<evidence type="ECO:0000256" key="1">
    <source>
        <dbReference type="ARBA" id="ARBA00006184"/>
    </source>
</evidence>
<dbReference type="Pfam" id="PF00004">
    <property type="entry name" value="AAA"/>
    <property type="match status" value="1"/>
</dbReference>
<organism evidence="5 6">
    <name type="scientific">Panagrellus redivivus</name>
    <name type="common">Microworm</name>
    <dbReference type="NCBI Taxonomy" id="6233"/>
    <lineage>
        <taxon>Eukaryota</taxon>
        <taxon>Metazoa</taxon>
        <taxon>Ecdysozoa</taxon>
        <taxon>Nematoda</taxon>
        <taxon>Chromadorea</taxon>
        <taxon>Rhabditida</taxon>
        <taxon>Tylenchina</taxon>
        <taxon>Panagrolaimomorpha</taxon>
        <taxon>Panagrolaimoidea</taxon>
        <taxon>Panagrolaimidae</taxon>
        <taxon>Panagrellus</taxon>
    </lineage>
</organism>
<feature type="domain" description="AAA+ ATPase" evidence="4">
    <location>
        <begin position="24"/>
        <end position="171"/>
    </location>
</feature>
<dbReference type="InterPro" id="IPR003593">
    <property type="entry name" value="AAA+_ATPase"/>
</dbReference>
<evidence type="ECO:0000313" key="6">
    <source>
        <dbReference type="WBParaSite" id="Pan_g17495.t1"/>
    </source>
</evidence>
<dbReference type="InterPro" id="IPR003959">
    <property type="entry name" value="ATPase_AAA_core"/>
</dbReference>
<dbReference type="WBParaSite" id="Pan_g17495.t1">
    <property type="protein sequence ID" value="Pan_g17495.t1"/>
    <property type="gene ID" value="Pan_g17495"/>
</dbReference>
<reference evidence="6" key="2">
    <citation type="submission" date="2020-10" db="UniProtKB">
        <authorList>
            <consortium name="WormBaseParasite"/>
        </authorList>
    </citation>
    <scope>IDENTIFICATION</scope>
</reference>
<dbReference type="GO" id="GO:0016887">
    <property type="term" value="F:ATP hydrolysis activity"/>
    <property type="evidence" value="ECO:0007669"/>
    <property type="project" value="InterPro"/>
</dbReference>
<proteinExistence type="inferred from homology"/>
<evidence type="ECO:0000313" key="5">
    <source>
        <dbReference type="Proteomes" id="UP000492821"/>
    </source>
</evidence>
<dbReference type="Gene3D" id="1.10.10.10">
    <property type="entry name" value="Winged helix-like DNA-binding domain superfamily/Winged helix DNA-binding domain"/>
    <property type="match status" value="1"/>
</dbReference>
<feature type="region of interest" description="Disordered" evidence="3">
    <location>
        <begin position="226"/>
        <end position="261"/>
    </location>
</feature>
<dbReference type="InterPro" id="IPR036390">
    <property type="entry name" value="WH_DNA-bd_sf"/>
</dbReference>
<name>A0A7E4ZU28_PANRE</name>
<dbReference type="GO" id="GO:0003688">
    <property type="term" value="F:DNA replication origin binding"/>
    <property type="evidence" value="ECO:0007669"/>
    <property type="project" value="TreeGrafter"/>
</dbReference>